<protein>
    <submittedName>
        <fullName evidence="3 4">INVERT_DEFENSINS domain-containing protein</fullName>
    </submittedName>
</protein>
<keyword evidence="2" id="KW-1185">Reference proteome</keyword>
<proteinExistence type="predicted"/>
<dbReference type="AlphaFoldDB" id="A0A183CQ46"/>
<feature type="signal peptide" evidence="1">
    <location>
        <begin position="1"/>
        <end position="23"/>
    </location>
</feature>
<dbReference type="WBParaSite" id="GPLIN_001500400">
    <property type="protein sequence ID" value="GPLIN_001500400"/>
    <property type="gene ID" value="GPLIN_001500400"/>
</dbReference>
<reference evidence="3 4" key="3">
    <citation type="submission" date="2016-06" db="UniProtKB">
        <authorList>
            <consortium name="WormBaseParasite"/>
        </authorList>
    </citation>
    <scope>IDENTIFICATION</scope>
</reference>
<evidence type="ECO:0000313" key="2">
    <source>
        <dbReference type="Proteomes" id="UP000050741"/>
    </source>
</evidence>
<name>A0A183CQ46_GLOPA</name>
<evidence type="ECO:0000313" key="4">
    <source>
        <dbReference type="WBParaSite" id="GPLIN_001500400"/>
    </source>
</evidence>
<sequence length="73" mass="7900">MNTFAAKISFIVALLAFCAVVSGETNGERPVRAAELSSEMEVIDPVAHLRAARGCTITYCYDKCPGRSHPRPC</sequence>
<keyword evidence="1" id="KW-0732">Signal</keyword>
<dbReference type="WBParaSite" id="GPLIN_000153800">
    <property type="protein sequence ID" value="GPLIN_000153800"/>
    <property type="gene ID" value="GPLIN_000153800"/>
</dbReference>
<accession>A0A183CQ46</accession>
<feature type="chain" id="PRO_5008874595" evidence="1">
    <location>
        <begin position="24"/>
        <end position="73"/>
    </location>
</feature>
<dbReference type="Proteomes" id="UP000050741">
    <property type="component" value="Unassembled WGS sequence"/>
</dbReference>
<reference evidence="2" key="2">
    <citation type="submission" date="2014-05" db="EMBL/GenBank/DDBJ databases">
        <title>The genome and life-stage specific transcriptomes of Globodera pallida elucidate key aspects of plant parasitism by a cyst nematode.</title>
        <authorList>
            <person name="Cotton J.A."/>
            <person name="Lilley C.J."/>
            <person name="Jones L.M."/>
            <person name="Kikuchi T."/>
            <person name="Reid A.J."/>
            <person name="Thorpe P."/>
            <person name="Tsai I.J."/>
            <person name="Beasley H."/>
            <person name="Blok V."/>
            <person name="Cock P.J.A."/>
            <person name="Van den Akker S.E."/>
            <person name="Holroyd N."/>
            <person name="Hunt M."/>
            <person name="Mantelin S."/>
            <person name="Naghra H."/>
            <person name="Pain A."/>
            <person name="Palomares-Rius J.E."/>
            <person name="Zarowiecki M."/>
            <person name="Berriman M."/>
            <person name="Jones J.T."/>
            <person name="Urwin P.E."/>
        </authorList>
    </citation>
    <scope>NUCLEOTIDE SEQUENCE [LARGE SCALE GENOMIC DNA]</scope>
    <source>
        <strain evidence="2">Lindley</strain>
    </source>
</reference>
<evidence type="ECO:0000256" key="1">
    <source>
        <dbReference type="SAM" id="SignalP"/>
    </source>
</evidence>
<evidence type="ECO:0000313" key="3">
    <source>
        <dbReference type="WBParaSite" id="GPLIN_000153800"/>
    </source>
</evidence>
<reference evidence="2" key="1">
    <citation type="submission" date="2013-12" db="EMBL/GenBank/DDBJ databases">
        <authorList>
            <person name="Aslett M."/>
        </authorList>
    </citation>
    <scope>NUCLEOTIDE SEQUENCE [LARGE SCALE GENOMIC DNA]</scope>
    <source>
        <strain evidence="2">Lindley</strain>
    </source>
</reference>
<organism evidence="2 4">
    <name type="scientific">Globodera pallida</name>
    <name type="common">Potato cyst nematode worm</name>
    <name type="synonym">Heterodera pallida</name>
    <dbReference type="NCBI Taxonomy" id="36090"/>
    <lineage>
        <taxon>Eukaryota</taxon>
        <taxon>Metazoa</taxon>
        <taxon>Ecdysozoa</taxon>
        <taxon>Nematoda</taxon>
        <taxon>Chromadorea</taxon>
        <taxon>Rhabditida</taxon>
        <taxon>Tylenchina</taxon>
        <taxon>Tylenchomorpha</taxon>
        <taxon>Tylenchoidea</taxon>
        <taxon>Heteroderidae</taxon>
        <taxon>Heteroderinae</taxon>
        <taxon>Globodera</taxon>
    </lineage>
</organism>